<keyword evidence="9 12" id="KW-0472">Membrane</keyword>
<evidence type="ECO:0000256" key="7">
    <source>
        <dbReference type="ARBA" id="ARBA00022824"/>
    </source>
</evidence>
<dbReference type="GO" id="GO:0006487">
    <property type="term" value="P:protein N-linked glycosylation"/>
    <property type="evidence" value="ECO:0007669"/>
    <property type="project" value="TreeGrafter"/>
</dbReference>
<comment type="similarity">
    <text evidence="3 12">Belongs to the glycosyltransferase 22 family.</text>
</comment>
<dbReference type="EC" id="2.4.1.-" evidence="12"/>
<feature type="transmembrane region" description="Helical" evidence="12">
    <location>
        <begin position="441"/>
        <end position="463"/>
    </location>
</feature>
<evidence type="ECO:0000256" key="2">
    <source>
        <dbReference type="ARBA" id="ARBA00004922"/>
    </source>
</evidence>
<evidence type="ECO:0000256" key="5">
    <source>
        <dbReference type="ARBA" id="ARBA00022679"/>
    </source>
</evidence>
<comment type="function">
    <text evidence="10">Mannosyltransferase that operates in the biosynthetic pathway of dolichol-linked oligosaccharides, the glycan precursors employed in protein asparagine (N)-glycosylation. The assembly of dolichol-linked oligosaccharides begins on the cytosolic side of the endoplasmic reticulum membrane and finishes in its lumen. The sequential addition of sugars to dolichol pyrophosphate produces dolichol-linked oligosaccharides containing fourteen sugars, including two GlcNAcs, nine mannoses and three glucoses. Once assembled, the oligosaccharide is transferred from the lipid to nascent proteins by oligosaccharyltransferases. In the lumen of the endoplasmic reticulum, adds the eighth mannose residue in an alpha-1,6 linkage onto Man(7)GlcNAc(2)-PP-dolichol to produce Man(8)GlcNAc(2)-PP-dolichol.</text>
</comment>
<organism evidence="13 14">
    <name type="scientific">Claviceps pusilla</name>
    <dbReference type="NCBI Taxonomy" id="123648"/>
    <lineage>
        <taxon>Eukaryota</taxon>
        <taxon>Fungi</taxon>
        <taxon>Dikarya</taxon>
        <taxon>Ascomycota</taxon>
        <taxon>Pezizomycotina</taxon>
        <taxon>Sordariomycetes</taxon>
        <taxon>Hypocreomycetidae</taxon>
        <taxon>Hypocreales</taxon>
        <taxon>Clavicipitaceae</taxon>
        <taxon>Claviceps</taxon>
    </lineage>
</organism>
<keyword evidence="14" id="KW-1185">Reference proteome</keyword>
<evidence type="ECO:0000256" key="9">
    <source>
        <dbReference type="ARBA" id="ARBA00023136"/>
    </source>
</evidence>
<dbReference type="PANTHER" id="PTHR22760">
    <property type="entry name" value="GLYCOSYLTRANSFERASE"/>
    <property type="match status" value="1"/>
</dbReference>
<evidence type="ECO:0000256" key="11">
    <source>
        <dbReference type="ARBA" id="ARBA00048899"/>
    </source>
</evidence>
<evidence type="ECO:0000313" key="13">
    <source>
        <dbReference type="EMBL" id="KAG6016814.1"/>
    </source>
</evidence>
<proteinExistence type="inferred from homology"/>
<dbReference type="AlphaFoldDB" id="A0A9P7NFR0"/>
<dbReference type="PANTHER" id="PTHR22760:SF1">
    <property type="entry name" value="DOL-P-MAN:MAN(7)GLCNAC(2)-PP-DOL ALPHA-1,6-MANNOSYLTRANSFERASE"/>
    <property type="match status" value="1"/>
</dbReference>
<evidence type="ECO:0000256" key="12">
    <source>
        <dbReference type="RuleBase" id="RU363075"/>
    </source>
</evidence>
<evidence type="ECO:0000256" key="4">
    <source>
        <dbReference type="ARBA" id="ARBA00022676"/>
    </source>
</evidence>
<feature type="transmembrane region" description="Helical" evidence="12">
    <location>
        <begin position="145"/>
        <end position="163"/>
    </location>
</feature>
<dbReference type="OrthoDB" id="19039at2759"/>
<feature type="transmembrane region" description="Helical" evidence="12">
    <location>
        <begin position="170"/>
        <end position="187"/>
    </location>
</feature>
<evidence type="ECO:0000256" key="8">
    <source>
        <dbReference type="ARBA" id="ARBA00022989"/>
    </source>
</evidence>
<keyword evidence="6 12" id="KW-0812">Transmembrane</keyword>
<gene>
    <name evidence="13" type="ORF">E4U43_003058</name>
</gene>
<keyword evidence="4 12" id="KW-0328">Glycosyltransferase</keyword>
<comment type="caution">
    <text evidence="13">The sequence shown here is derived from an EMBL/GenBank/DDBJ whole genome shotgun (WGS) entry which is preliminary data.</text>
</comment>
<name>A0A9P7NFR0_9HYPO</name>
<accession>A0A9P7NFR0</accession>
<feature type="transmembrane region" description="Helical" evidence="12">
    <location>
        <begin position="224"/>
        <end position="244"/>
    </location>
</feature>
<sequence length="641" mass="70796">MSGALRRFRFVRPLLWSRLSTRAPARRTQHHGTHRSVHFETPSPEHAMPGILLSPLTFSPPSINKQKRKIKTNQLTIETDTLLTSTLYLLPLLHIFLSPYTKVEESFNLQATHDILTYGTPTSDIHSRFLQTYDHFSFPGAVPRTFVGAVLLAGVSQPVIALLGFAHAQLIVRTVLALFNATCLVVFKKAVRGTFGSAAARWWTVLLVSQFHVVYYIGRTLPNMFAFGLTTLSLAFLLPSQQGLQSPSSSSSSEKPTMIRQKQALGILTFAGVVFRSELAILLATTSLYLLLTRQLSLRDLVTVGLASLAGSLAISVPIDSYFWQKPVWPELWGFYFNAVRGQSSSWGTSPWHYYFTSALPRLLLNPLALPLVATSLLHPSLAPRTRALLGPSLAYIAIYSLQPHKETRFIFYTVPSLTLAAALAATFISNRVAKSPLYKFLSAALLLSALATLSGSTMMLLLSSLNYPGGDALAQLYAHVGNYTAGPVTAHADIPTCMTGLTLFNQNKQGLPLALMNFSPSNVEDTTALSAPVFLFDKTEHSEQLGWPSFWQNFDYALLEDPALAIGEWEVVGAVHGYSGIEVLRPEQQPESSRGKQHTVLGPGTWVVMLRERVRRVTGGWWVGPRMSPRVHIMKRRSLV</sequence>
<dbReference type="Pfam" id="PF03901">
    <property type="entry name" value="Glyco_transf_22"/>
    <property type="match status" value="1"/>
</dbReference>
<evidence type="ECO:0000256" key="3">
    <source>
        <dbReference type="ARBA" id="ARBA00007063"/>
    </source>
</evidence>
<feature type="transmembrane region" description="Helical" evidence="12">
    <location>
        <begin position="304"/>
        <end position="324"/>
    </location>
</feature>
<comment type="pathway">
    <text evidence="2">Protein modification; protein glycosylation.</text>
</comment>
<comment type="subcellular location">
    <subcellularLocation>
        <location evidence="1 12">Endoplasmic reticulum membrane</location>
        <topology evidence="1 12">Multi-pass membrane protein</topology>
    </subcellularLocation>
</comment>
<feature type="transmembrane region" description="Helical" evidence="12">
    <location>
        <begin position="264"/>
        <end position="292"/>
    </location>
</feature>
<dbReference type="InterPro" id="IPR005599">
    <property type="entry name" value="GPI_mannosylTrfase"/>
</dbReference>
<evidence type="ECO:0000256" key="10">
    <source>
        <dbReference type="ARBA" id="ARBA00044721"/>
    </source>
</evidence>
<reference evidence="13" key="1">
    <citation type="journal article" date="2020" name="bioRxiv">
        <title>Whole genome comparisons of ergot fungi reveals the divergence and evolution of species within the genus Claviceps are the result of varying mechanisms driving genome evolution and host range expansion.</title>
        <authorList>
            <person name="Wyka S.A."/>
            <person name="Mondo S.J."/>
            <person name="Liu M."/>
            <person name="Dettman J."/>
            <person name="Nalam V."/>
            <person name="Broders K.D."/>
        </authorList>
    </citation>
    <scope>NUCLEOTIDE SEQUENCE</scope>
    <source>
        <strain evidence="13">CCC 602</strain>
    </source>
</reference>
<feature type="transmembrane region" description="Helical" evidence="12">
    <location>
        <begin position="75"/>
        <end position="97"/>
    </location>
</feature>
<dbReference type="EMBL" id="SRPW01000215">
    <property type="protein sequence ID" value="KAG6016814.1"/>
    <property type="molecule type" value="Genomic_DNA"/>
</dbReference>
<evidence type="ECO:0000256" key="1">
    <source>
        <dbReference type="ARBA" id="ARBA00004477"/>
    </source>
</evidence>
<comment type="catalytic activity">
    <reaction evidence="11">
        <text>an alpha-D-Man-(1-&gt;2)-alpha-D-Man-(1-&gt;2)-alpha-D-Man-(1-&gt;3)-[alpha-D-Man-(1-&gt;2)-alpha-D-Man-(1-&gt;3)-alpha-D-Man-(1-&gt;6)]-beta-D-Man-(1-&gt;4)-beta-D-GlcNAc-(1-&gt;4)-alpha-D-GlcNAc-diphospho-di-trans,poly-cis-dolichol + a di-trans,poly-cis-dolichyl beta-D-mannosyl phosphate = an alpha-D-Man-(1-&gt;2)-alpha-D-Man-(1-&gt;2)-alpha-D-Man-(1-&gt;3)-[alpha-D-Man-(1-&gt;2)-alpha-D-Man-(1-&gt;3)-[alpha-D-Man-(1-&gt;6)]-alpha-D-Man-(1-&gt;6)]-beta-D-Man-(1-&gt;4)-beta-D-GlcNAc-(1-&gt;4)-alpha-D-GlcNAc-diphospho-di-trans,poly-cis-dolichol + a di-trans,poly-cis-dolichyl phosphate + H(+)</text>
        <dbReference type="Rhea" id="RHEA:29535"/>
        <dbReference type="Rhea" id="RHEA-COMP:19498"/>
        <dbReference type="Rhea" id="RHEA-COMP:19501"/>
        <dbReference type="Rhea" id="RHEA-COMP:19518"/>
        <dbReference type="Rhea" id="RHEA-COMP:19519"/>
        <dbReference type="ChEBI" id="CHEBI:15378"/>
        <dbReference type="ChEBI" id="CHEBI:57683"/>
        <dbReference type="ChEBI" id="CHEBI:58211"/>
        <dbReference type="ChEBI" id="CHEBI:132517"/>
        <dbReference type="ChEBI" id="CHEBI:132519"/>
        <dbReference type="EC" id="2.4.1.260"/>
    </reaction>
    <physiologicalReaction direction="left-to-right" evidence="11">
        <dbReference type="Rhea" id="RHEA:29536"/>
    </physiologicalReaction>
</comment>
<dbReference type="GO" id="GO:0052917">
    <property type="term" value="F:dol-P-Man:Man(7)GlcNAc(2)-PP-Dol alpha-1,6-mannosyltransferase activity"/>
    <property type="evidence" value="ECO:0007669"/>
    <property type="project" value="UniProtKB-EC"/>
</dbReference>
<evidence type="ECO:0000256" key="6">
    <source>
        <dbReference type="ARBA" id="ARBA00022692"/>
    </source>
</evidence>
<dbReference type="GO" id="GO:0005789">
    <property type="term" value="C:endoplasmic reticulum membrane"/>
    <property type="evidence" value="ECO:0007669"/>
    <property type="project" value="UniProtKB-SubCell"/>
</dbReference>
<keyword evidence="5" id="KW-0808">Transferase</keyword>
<keyword evidence="8 12" id="KW-1133">Transmembrane helix</keyword>
<protein>
    <recommendedName>
        <fullName evidence="12">Mannosyltransferase</fullName>
        <ecNumber evidence="12">2.4.1.-</ecNumber>
    </recommendedName>
</protein>
<dbReference type="Proteomes" id="UP000748025">
    <property type="component" value="Unassembled WGS sequence"/>
</dbReference>
<evidence type="ECO:0000313" key="14">
    <source>
        <dbReference type="Proteomes" id="UP000748025"/>
    </source>
</evidence>
<keyword evidence="7 12" id="KW-0256">Endoplasmic reticulum</keyword>
<feature type="transmembrane region" description="Helical" evidence="12">
    <location>
        <begin position="410"/>
        <end position="429"/>
    </location>
</feature>